<dbReference type="AlphaFoldDB" id="A0A0W0REX8"/>
<sequence>MALTREFKSTIRDRAQKDSEFRKALLIEAVNSLLADELDVAKSLLKDYINASILFEPLAERVHKNSKSLQRMFSSKGNPTAQSLFSIIHVLQEAEGIRLTVNETH</sequence>
<accession>A0A0W0REX8</accession>
<name>A0A0W0REX8_LEGBO</name>
<gene>
    <name evidence="1" type="ORF">Lboz_3093</name>
</gene>
<dbReference type="RefSeq" id="WP_058460647.1">
    <property type="nucleotide sequence ID" value="NZ_CAAAIY010000036.1"/>
</dbReference>
<protein>
    <submittedName>
        <fullName evidence="1">Uncharacterized protein</fullName>
    </submittedName>
</protein>
<keyword evidence="2" id="KW-1185">Reference proteome</keyword>
<organism evidence="1 2">
    <name type="scientific">Legionella bozemanae</name>
    <name type="common">Fluoribacter bozemanae</name>
    <dbReference type="NCBI Taxonomy" id="447"/>
    <lineage>
        <taxon>Bacteria</taxon>
        <taxon>Pseudomonadati</taxon>
        <taxon>Pseudomonadota</taxon>
        <taxon>Gammaproteobacteria</taxon>
        <taxon>Legionellales</taxon>
        <taxon>Legionellaceae</taxon>
        <taxon>Legionella</taxon>
    </lineage>
</organism>
<dbReference type="STRING" id="447.Lboz_3093"/>
<dbReference type="EMBL" id="LNXU01000045">
    <property type="protein sequence ID" value="KTC69577.1"/>
    <property type="molecule type" value="Genomic_DNA"/>
</dbReference>
<dbReference type="PATRIC" id="fig|447.4.peg.3299"/>
<reference evidence="1 2" key="1">
    <citation type="submission" date="2015-11" db="EMBL/GenBank/DDBJ databases">
        <title>Genomic analysis of 38 Legionella species identifies large and diverse effector repertoires.</title>
        <authorList>
            <person name="Burstein D."/>
            <person name="Amaro F."/>
            <person name="Zusman T."/>
            <person name="Lifshitz Z."/>
            <person name="Cohen O."/>
            <person name="Gilbert J.A."/>
            <person name="Pupko T."/>
            <person name="Shuman H.A."/>
            <person name="Segal G."/>
        </authorList>
    </citation>
    <scope>NUCLEOTIDE SEQUENCE [LARGE SCALE GENOMIC DNA]</scope>
    <source>
        <strain evidence="1 2">WIGA</strain>
    </source>
</reference>
<evidence type="ECO:0000313" key="1">
    <source>
        <dbReference type="EMBL" id="KTC69577.1"/>
    </source>
</evidence>
<evidence type="ECO:0000313" key="2">
    <source>
        <dbReference type="Proteomes" id="UP000054695"/>
    </source>
</evidence>
<dbReference type="Proteomes" id="UP000054695">
    <property type="component" value="Unassembled WGS sequence"/>
</dbReference>
<dbReference type="OrthoDB" id="9794662at2"/>
<proteinExistence type="predicted"/>
<comment type="caution">
    <text evidence="1">The sequence shown here is derived from an EMBL/GenBank/DDBJ whole genome shotgun (WGS) entry which is preliminary data.</text>
</comment>